<proteinExistence type="predicted"/>
<evidence type="ECO:0000259" key="1">
    <source>
        <dbReference type="Pfam" id="PF00534"/>
    </source>
</evidence>
<dbReference type="Pfam" id="PF00534">
    <property type="entry name" value="Glycos_transf_1"/>
    <property type="match status" value="1"/>
</dbReference>
<accession>A0A060BYZ2</accession>
<dbReference type="SUPFAM" id="SSF53756">
    <property type="entry name" value="UDP-Glycosyltransferase/glycogen phosphorylase"/>
    <property type="match status" value="1"/>
</dbReference>
<organism evidence="2">
    <name type="scientific">uncultured Rhizobium sp</name>
    <dbReference type="NCBI Taxonomy" id="155567"/>
    <lineage>
        <taxon>Bacteria</taxon>
        <taxon>Pseudomonadati</taxon>
        <taxon>Pseudomonadota</taxon>
        <taxon>Alphaproteobacteria</taxon>
        <taxon>Hyphomicrobiales</taxon>
        <taxon>Rhizobiaceae</taxon>
        <taxon>Rhizobium/Agrobacterium group</taxon>
        <taxon>Rhizobium</taxon>
        <taxon>environmental samples</taxon>
    </lineage>
</organism>
<name>A0A060BYZ2_9HYPH</name>
<dbReference type="AlphaFoldDB" id="A0A060BYZ2"/>
<evidence type="ECO:0000313" key="2">
    <source>
        <dbReference type="EMBL" id="AIA89653.1"/>
    </source>
</evidence>
<sequence>MSTPTCFTPGDAPRTQERMVFVGRLHPQKNLAALIPVLREAGYGLDIYGSGQEEAALRQLAAHCGTDVRFHGAIANDRLPDVLRQAETFILP</sequence>
<dbReference type="GO" id="GO:0016757">
    <property type="term" value="F:glycosyltransferase activity"/>
    <property type="evidence" value="ECO:0007669"/>
    <property type="project" value="InterPro"/>
</dbReference>
<reference evidence="2" key="1">
    <citation type="journal article" date="2013" name="Environ. Microbiol.">
        <title>Seasonally variable intestinal metagenomes of the red palm weevil (Rhynchophorus ferrugineus).</title>
        <authorList>
            <person name="Jia S."/>
            <person name="Zhang X."/>
            <person name="Zhang G."/>
            <person name="Yin A."/>
            <person name="Zhang S."/>
            <person name="Li F."/>
            <person name="Wang L."/>
            <person name="Zhao D."/>
            <person name="Yun Q."/>
            <person name="Tala"/>
            <person name="Wang J."/>
            <person name="Sun G."/>
            <person name="Baabdullah M."/>
            <person name="Yu X."/>
            <person name="Hu S."/>
            <person name="Al-Mssallem I.S."/>
            <person name="Yu J."/>
        </authorList>
    </citation>
    <scope>NUCLEOTIDE SEQUENCE</scope>
</reference>
<dbReference type="EMBL" id="KF122357">
    <property type="protein sequence ID" value="AIA89653.1"/>
    <property type="molecule type" value="Genomic_DNA"/>
</dbReference>
<dbReference type="Gene3D" id="3.40.50.2000">
    <property type="entry name" value="Glycogen Phosphorylase B"/>
    <property type="match status" value="1"/>
</dbReference>
<feature type="domain" description="Glycosyl transferase family 1" evidence="1">
    <location>
        <begin position="13"/>
        <end position="92"/>
    </location>
</feature>
<protein>
    <submittedName>
        <fullName evidence="2">CAZy families GT4 protein</fullName>
    </submittedName>
</protein>
<dbReference type="InterPro" id="IPR001296">
    <property type="entry name" value="Glyco_trans_1"/>
</dbReference>
<feature type="non-terminal residue" evidence="2">
    <location>
        <position position="92"/>
    </location>
</feature>